<dbReference type="InterPro" id="IPR008928">
    <property type="entry name" value="6-hairpin_glycosidase_sf"/>
</dbReference>
<dbReference type="EMBL" id="SLWK01000001">
    <property type="protein sequence ID" value="TCO10670.1"/>
    <property type="molecule type" value="Genomic_DNA"/>
</dbReference>
<accession>A0A4R2GNL3</accession>
<dbReference type="Pfam" id="PF07944">
    <property type="entry name" value="Beta-AFase-like_GH127_cat"/>
    <property type="match status" value="1"/>
</dbReference>
<feature type="transmembrane region" description="Helical" evidence="1">
    <location>
        <begin position="70"/>
        <end position="88"/>
    </location>
</feature>
<evidence type="ECO:0000256" key="1">
    <source>
        <dbReference type="SAM" id="Phobius"/>
    </source>
</evidence>
<name>A0A4R2GNL3_9BACT</name>
<evidence type="ECO:0000313" key="7">
    <source>
        <dbReference type="Proteomes" id="UP000295221"/>
    </source>
</evidence>
<dbReference type="InterPro" id="IPR049046">
    <property type="entry name" value="Beta-AFase-like_GH127_middle"/>
</dbReference>
<dbReference type="InterPro" id="IPR046544">
    <property type="entry name" value="GH146_SB_dom"/>
</dbReference>
<evidence type="ECO:0000259" key="5">
    <source>
        <dbReference type="Pfam" id="PF20736"/>
    </source>
</evidence>
<protein>
    <submittedName>
        <fullName evidence="6">Uncharacterized protein</fullName>
    </submittedName>
</protein>
<gene>
    <name evidence="6" type="ORF">EV194_101301</name>
</gene>
<feature type="domain" description="Non-reducing end beta-L-arabinofuranosidase-like GH127 middle" evidence="5">
    <location>
        <begin position="493"/>
        <end position="587"/>
    </location>
</feature>
<dbReference type="Pfam" id="PF16375">
    <property type="entry name" value="DUF4986"/>
    <property type="match status" value="1"/>
</dbReference>
<sequence>MSKYFSHRHVLSPVEISMTGLASSIPSTRDGITNFRHMKRAMRKSSHTGGLLLASSIWPIKTNYKQMKKIELLLINIIILIFFNTVQAQEKMYHNTFPLSDVKLLDGKFKDARDLNMEVLLKYDVDRLLAPYRKEAGLPEKAPSYPNWDGLDGHVAGHYLTAMALNYAATGHPESKRRIEYMLSELRKCQEANAINNPDWGVGYLGGFPNSEALWSGFKKGDFRVYNSSWAPFYNLHKMYAGLRDAWLYCGYEEAKSMFLEFCNWGIEIASGLDDQQMQHVLDEEHGGMNEIFADAYQISGDKKYLDAAKRYSHRMFLEPLSQGIDNLDNKHANTQIPKFIGFSRIAELGGDDQYNRAGRFSWETITENRSLAFGGNSRREHFPSVNACSDFIRDVDGPESCNSYNMLRLTEVLFRQQPSAHYADYYERTLFNHILSTQHPEHGGYVYFTTARPRHYRVYSAPNEAMWCCVGTGMENHAKYNQFIYTHSGDSLFLNLFIASELNWKDRNIIIKQETKFPFEERTKFTVTNGSSRFNLMVRYPGWVKEGELTVTVNGNEVKYSEHPSSYISIERKWEKGDVVEVRLPMHSTIEHLPNVPDYIAFMHGPVLLGAETGTDDLRGLIADDGRWSQYPGGRLLPINKAPILIEDDIENIVDKLSPVEEEPLNFMLNLEMINPIDIQLKPFFQIHDARYMMYWLALTSDGYQAYMDSLTNLENARIALESRTIDFVATGEQQPETDHLLKSENSSTGNHFDEFYRDARGNGFFSYQMKTNFETNLSLIVRYWGAEWGGRKFEIYIDDEKLISEDNTGRWNQSVFHDVEYAIPDSMVEGKESIRVKFQSIQGNTAGAVYFIRLVKQQCVMVK</sequence>
<comment type="caution">
    <text evidence="6">The sequence shown here is derived from an EMBL/GenBank/DDBJ whole genome shotgun (WGS) entry which is preliminary data.</text>
</comment>
<dbReference type="InterPro" id="IPR012878">
    <property type="entry name" value="Beta-AFase-like_GH127_cat"/>
</dbReference>
<dbReference type="Pfam" id="PF20620">
    <property type="entry name" value="DUF6805"/>
    <property type="match status" value="1"/>
</dbReference>
<feature type="domain" description="DUF4986" evidence="3">
    <location>
        <begin position="615"/>
        <end position="697"/>
    </location>
</feature>
<dbReference type="GO" id="GO:0005975">
    <property type="term" value="P:carbohydrate metabolic process"/>
    <property type="evidence" value="ECO:0007669"/>
    <property type="project" value="InterPro"/>
</dbReference>
<evidence type="ECO:0000259" key="2">
    <source>
        <dbReference type="Pfam" id="PF07944"/>
    </source>
</evidence>
<feature type="domain" description="Glycoside hydrolase GH146 substrate-binding" evidence="4">
    <location>
        <begin position="721"/>
        <end position="857"/>
    </location>
</feature>
<dbReference type="Proteomes" id="UP000295221">
    <property type="component" value="Unassembled WGS sequence"/>
</dbReference>
<feature type="domain" description="Non-reducing end beta-L-arabinofuranosidase-like GH127 catalytic" evidence="2">
    <location>
        <begin position="101"/>
        <end position="482"/>
    </location>
</feature>
<dbReference type="InterPro" id="IPR032275">
    <property type="entry name" value="DUF4986"/>
</dbReference>
<dbReference type="PANTHER" id="PTHR31151:SF0">
    <property type="entry name" value="PROLINE-TRNA LIGASE (DUF1680)"/>
    <property type="match status" value="1"/>
</dbReference>
<evidence type="ECO:0000259" key="4">
    <source>
        <dbReference type="Pfam" id="PF20620"/>
    </source>
</evidence>
<keyword evidence="1" id="KW-0472">Membrane</keyword>
<evidence type="ECO:0000313" key="6">
    <source>
        <dbReference type="EMBL" id="TCO10670.1"/>
    </source>
</evidence>
<dbReference type="PANTHER" id="PTHR31151">
    <property type="entry name" value="PROLINE-TRNA LIGASE (DUF1680)"/>
    <property type="match status" value="1"/>
</dbReference>
<evidence type="ECO:0000259" key="3">
    <source>
        <dbReference type="Pfam" id="PF16375"/>
    </source>
</evidence>
<proteinExistence type="predicted"/>
<dbReference type="SUPFAM" id="SSF48208">
    <property type="entry name" value="Six-hairpin glycosidases"/>
    <property type="match status" value="1"/>
</dbReference>
<organism evidence="6 7">
    <name type="scientific">Natronoflexus pectinivorans</name>
    <dbReference type="NCBI Taxonomy" id="682526"/>
    <lineage>
        <taxon>Bacteria</taxon>
        <taxon>Pseudomonadati</taxon>
        <taxon>Bacteroidota</taxon>
        <taxon>Bacteroidia</taxon>
        <taxon>Marinilabiliales</taxon>
        <taxon>Marinilabiliaceae</taxon>
        <taxon>Natronoflexus</taxon>
    </lineage>
</organism>
<keyword evidence="1" id="KW-0812">Transmembrane</keyword>
<keyword evidence="7" id="KW-1185">Reference proteome</keyword>
<dbReference type="Pfam" id="PF20736">
    <property type="entry name" value="Glyco_hydro127M"/>
    <property type="match status" value="1"/>
</dbReference>
<keyword evidence="1" id="KW-1133">Transmembrane helix</keyword>
<dbReference type="AlphaFoldDB" id="A0A4R2GNL3"/>
<reference evidence="6 7" key="1">
    <citation type="submission" date="2019-03" db="EMBL/GenBank/DDBJ databases">
        <title>Genomic Encyclopedia of Type Strains, Phase IV (KMG-IV): sequencing the most valuable type-strain genomes for metagenomic binning, comparative biology and taxonomic classification.</title>
        <authorList>
            <person name="Goeker M."/>
        </authorList>
    </citation>
    <scope>NUCLEOTIDE SEQUENCE [LARGE SCALE GENOMIC DNA]</scope>
    <source>
        <strain evidence="6 7">DSM 24179</strain>
    </source>
</reference>